<proteinExistence type="predicted"/>
<dbReference type="EMBL" id="CAKLCB010000351">
    <property type="protein sequence ID" value="CAH0520353.1"/>
    <property type="molecule type" value="Genomic_DNA"/>
</dbReference>
<reference evidence="2 4" key="1">
    <citation type="submission" date="2021-11" db="EMBL/GenBank/DDBJ databases">
        <authorList>
            <person name="Islam A."/>
            <person name="Islam S."/>
            <person name="Flora M.S."/>
            <person name="Rahman M."/>
            <person name="Ziaur R.M."/>
            <person name="Epstein J.H."/>
            <person name="Hassan M."/>
            <person name="Klassen M."/>
            <person name="Woodard K."/>
            <person name="Webb A."/>
            <person name="Webby R.J."/>
            <person name="El Zowalaty M.E."/>
        </authorList>
    </citation>
    <scope>NUCLEOTIDE SEQUENCE</scope>
    <source>
        <strain evidence="3">Pbs1</strain>
        <strain evidence="2">Pbs3</strain>
    </source>
</reference>
<keyword evidence="4" id="KW-1185">Reference proteome</keyword>
<dbReference type="Proteomes" id="UP001160483">
    <property type="component" value="Unassembled WGS sequence"/>
</dbReference>
<evidence type="ECO:0000313" key="4">
    <source>
        <dbReference type="Proteomes" id="UP001158986"/>
    </source>
</evidence>
<sequence>MEANAQYALHDSDATPPTWAARIRLTPELLDKLRQVPEKARLQLNVSNNDGLLQCRGSNKKTSLMTIKVAESEEKYELLSFIEDSSINHVCTFRRSVDNESFGGYSIYKTGEIYQKLLVQRLLDDTEKDRIKDKHAQSVIASKSRCSQLIESNVERSAKRQRLVTRSLSVRTSKTSAGSSAWSKATGHKRIKKLVLPSALTKEEAIEAKERVEKGIDVDKEMPVVAVEETRYAYDVQERKEVKDTAVVISQQTAAARDAEIHALFSSDSDHEDGENSQGKELQQPKKRTATEKDLNRSAVVAIEKDSSENKALSEAENTEVTAAVLDTTMVIKKPSSVLSGCDAAVEVIRSIKNDDNVTQDKKSGGAMDIYALKPTKPSTFFGVEVKRARVRSALVFDRVKQSQLPNLSFFPSAVVEICQRVSGYHGRSVILDESDYNSFIQINQHFREDWEMLDKAYSIEMIKTEGLHLQLEMDILDTNHEELKARIEASYSKKEGLLFVRDAMASIQKILCSIQTSINRFDSKPLIRKK</sequence>
<gene>
    <name evidence="3" type="ORF">PBS001_LOCUS6837</name>
    <name evidence="2" type="ORF">PBS003_LOCUS4303</name>
</gene>
<organism evidence="2 5">
    <name type="scientific">Peronospora belbahrii</name>
    <dbReference type="NCBI Taxonomy" id="622444"/>
    <lineage>
        <taxon>Eukaryota</taxon>
        <taxon>Sar</taxon>
        <taxon>Stramenopiles</taxon>
        <taxon>Oomycota</taxon>
        <taxon>Peronosporomycetes</taxon>
        <taxon>Peronosporales</taxon>
        <taxon>Peronosporaceae</taxon>
        <taxon>Peronospora</taxon>
    </lineage>
</organism>
<dbReference type="AlphaFoldDB" id="A0AAU9KW17"/>
<dbReference type="Proteomes" id="UP001158986">
    <property type="component" value="Unassembled WGS sequence"/>
</dbReference>
<name>A0AAU9KW17_9STRA</name>
<evidence type="ECO:0000313" key="5">
    <source>
        <dbReference type="Proteomes" id="UP001160483"/>
    </source>
</evidence>
<evidence type="ECO:0000313" key="3">
    <source>
        <dbReference type="EMBL" id="CAH0520353.1"/>
    </source>
</evidence>
<feature type="region of interest" description="Disordered" evidence="1">
    <location>
        <begin position="266"/>
        <end position="295"/>
    </location>
</feature>
<evidence type="ECO:0000256" key="1">
    <source>
        <dbReference type="SAM" id="MobiDB-lite"/>
    </source>
</evidence>
<comment type="caution">
    <text evidence="2">The sequence shown here is derived from an EMBL/GenBank/DDBJ whole genome shotgun (WGS) entry which is preliminary data.</text>
</comment>
<protein>
    <submittedName>
        <fullName evidence="2">Uncharacterized protein</fullName>
    </submittedName>
</protein>
<evidence type="ECO:0000313" key="2">
    <source>
        <dbReference type="EMBL" id="CAH0477560.1"/>
    </source>
</evidence>
<accession>A0AAU9KW17</accession>
<dbReference type="EMBL" id="CAKKTJ010000178">
    <property type="protein sequence ID" value="CAH0477560.1"/>
    <property type="molecule type" value="Genomic_DNA"/>
</dbReference>